<reference evidence="9" key="3">
    <citation type="submission" date="2023-05" db="EMBL/GenBank/DDBJ databases">
        <authorList>
            <person name="Smith C.H."/>
        </authorList>
    </citation>
    <scope>NUCLEOTIDE SEQUENCE</scope>
    <source>
        <strain evidence="9">CHS0354</strain>
        <tissue evidence="9">Mantle</tissue>
    </source>
</reference>
<feature type="domain" description="Proteasome component Ecm29 N-terminal" evidence="6">
    <location>
        <begin position="10"/>
        <end position="506"/>
    </location>
</feature>
<dbReference type="Pfam" id="PF23731">
    <property type="entry name" value="ARM_ECM29_C"/>
    <property type="match status" value="1"/>
</dbReference>
<dbReference type="Proteomes" id="UP001195483">
    <property type="component" value="Unassembled WGS sequence"/>
</dbReference>
<dbReference type="InterPro" id="IPR055443">
    <property type="entry name" value="HEAT_ECM29"/>
</dbReference>
<dbReference type="GO" id="GO:0005737">
    <property type="term" value="C:cytoplasm"/>
    <property type="evidence" value="ECO:0007669"/>
    <property type="project" value="UniProtKB-SubCell"/>
</dbReference>
<evidence type="ECO:0000313" key="10">
    <source>
        <dbReference type="Proteomes" id="UP001195483"/>
    </source>
</evidence>
<feature type="domain" description="Proteasome adapter and scaffold protein ECM29 HEAT-repeat" evidence="8">
    <location>
        <begin position="1273"/>
        <end position="1434"/>
    </location>
</feature>
<evidence type="ECO:0000259" key="8">
    <source>
        <dbReference type="Pfam" id="PF24492"/>
    </source>
</evidence>
<dbReference type="GO" id="GO:0043248">
    <property type="term" value="P:proteasome assembly"/>
    <property type="evidence" value="ECO:0007669"/>
    <property type="project" value="InterPro"/>
</dbReference>
<keyword evidence="10" id="KW-1185">Reference proteome</keyword>
<dbReference type="GO" id="GO:0005634">
    <property type="term" value="C:nucleus"/>
    <property type="evidence" value="ECO:0007669"/>
    <property type="project" value="TreeGrafter"/>
</dbReference>
<keyword evidence="4" id="KW-0647">Proteasome</keyword>
<dbReference type="Gene3D" id="1.25.10.10">
    <property type="entry name" value="Leucine-rich Repeat Variant"/>
    <property type="match status" value="5"/>
</dbReference>
<feature type="compositionally biased region" description="Polar residues" evidence="5">
    <location>
        <begin position="186"/>
        <end position="203"/>
    </location>
</feature>
<dbReference type="GO" id="GO:0000502">
    <property type="term" value="C:proteasome complex"/>
    <property type="evidence" value="ECO:0007669"/>
    <property type="project" value="UniProtKB-KW"/>
</dbReference>
<dbReference type="GO" id="GO:0036503">
    <property type="term" value="P:ERAD pathway"/>
    <property type="evidence" value="ECO:0007669"/>
    <property type="project" value="TreeGrafter"/>
</dbReference>
<evidence type="ECO:0008006" key="11">
    <source>
        <dbReference type="Google" id="ProtNLM"/>
    </source>
</evidence>
<reference evidence="9" key="1">
    <citation type="journal article" date="2021" name="Genome Biol. Evol.">
        <title>A High-Quality Reference Genome for a Parasitic Bivalve with Doubly Uniparental Inheritance (Bivalvia: Unionida).</title>
        <authorList>
            <person name="Smith C.H."/>
        </authorList>
    </citation>
    <scope>NUCLEOTIDE SEQUENCE</scope>
    <source>
        <strain evidence="9">CHS0354</strain>
    </source>
</reference>
<dbReference type="EMBL" id="JAEAOA010001578">
    <property type="protein sequence ID" value="KAK3577596.1"/>
    <property type="molecule type" value="Genomic_DNA"/>
</dbReference>
<evidence type="ECO:0000256" key="4">
    <source>
        <dbReference type="ARBA" id="ARBA00022942"/>
    </source>
</evidence>
<keyword evidence="3" id="KW-0677">Repeat</keyword>
<organism evidence="9 10">
    <name type="scientific">Potamilus streckersoni</name>
    <dbReference type="NCBI Taxonomy" id="2493646"/>
    <lineage>
        <taxon>Eukaryota</taxon>
        <taxon>Metazoa</taxon>
        <taxon>Spiralia</taxon>
        <taxon>Lophotrochozoa</taxon>
        <taxon>Mollusca</taxon>
        <taxon>Bivalvia</taxon>
        <taxon>Autobranchia</taxon>
        <taxon>Heteroconchia</taxon>
        <taxon>Palaeoheterodonta</taxon>
        <taxon>Unionida</taxon>
        <taxon>Unionoidea</taxon>
        <taxon>Unionidae</taxon>
        <taxon>Ambleminae</taxon>
        <taxon>Lampsilini</taxon>
        <taxon>Potamilus</taxon>
    </lineage>
</organism>
<feature type="region of interest" description="Disordered" evidence="5">
    <location>
        <begin position="186"/>
        <end position="207"/>
    </location>
</feature>
<protein>
    <recommendedName>
        <fullName evidence="11">Proteasome-associated protein ECM29 homolog</fullName>
    </recommendedName>
</protein>
<comment type="caution">
    <text evidence="9">The sequence shown here is derived from an EMBL/GenBank/DDBJ whole genome shotgun (WGS) entry which is preliminary data.</text>
</comment>
<dbReference type="InterPro" id="IPR016024">
    <property type="entry name" value="ARM-type_fold"/>
</dbReference>
<sequence length="1840" mass="204261">MSAADESSLVERVFLRIGSAETDEQLQTTLGKFLTPVLLKLGSTEDGVRKKVMELLVHVNKRLKSRPKIQLPVEALFTQYQDPQCTSIITNFTIIYIKMGYARLEPEKQGQLASILIKCLEGRSQPHQDSFLQLLIPVFEYIKMPSSVEERRALFNLNEKPKVVKLIQDFIMDVLLLPYSNQPVQADKQSSTAPSGGNTSTLQIPPGFSEQSFRRVTGDAPIEPDQLEKSKLGIIKFLRADLFPEQDIVCHYVIATSDTRHSVATAADMELKRITGSIDWNSPAVLSKLFSIFLGTVDLKGQTTKAELKKRAVDTRIRLKIFPYFLRARDASNTFPYNVQVIFDCLYGENTNAKLRSMSVELVHSLCHNCSDAKFTPISPVLLTKMVQVIGEAKEDSKLRSLAYVAAGKIIQRAPQLVGKDIALVQTFFDAMCEEDADTRLAVQESLSLMAGALRDLSETNLKLMEALIMQNIDKPEPQARMMAVQYALKVFPPDHIPSRYVLLLACGDKKDDIHIEASKALSVVPKEASTSVTNMDLDTKPVFPDFSQMAKYLKDQMNQRVKSQHRFVIGNHILPFSPVAFVEILVYLRQCLARSAGIQPNMQSLTAMKEQSPYLADYVNRLLDEESGQDGPIQIYVDLIKQIVRAIGGAPAMYCLLEIVAITKDKLVSQFVQHLDWLKTLVFSVKDDMREHAANLYTIILCNQPDDDRIYEALVEFCVATADKSPETQHGALLALGFLIGQLLRGQEDRVKQGATMWHKIEKIINKGILAIAKLIKVSEEMNPLLTLGALTAIGEIGRNAALPLPTGGLEESEEGITKLSIVNNLLAMVKSGKETPKSKERAAVSIGQICVGEPKFPHRRKAIQGLLDSVQSKQLDLQFTIGEALVDAALGSNSPTGRNYWTETEQQFKARATAATDDDVEWYLTTILEQYVTNVNPHVRQSSCVWLLALVKQCGSYQALQNRLKDVQGAFMKLLSESDEITQDMASKGLGLVYEICTPSQKDMLVSELVETLMAGKRSKQEVTGDTTLFQEGALGKTPEGQNLSTYKELCSIATDLNQPDLVYKFMNLASHNAMWNSKKGAAFGFSTIAAQAGEQLTPYLPQIVPRLYRYQFDPNPKIQQAMSSIWNALVKDNKNTVDKYLKEILSDLLKNLTNTQWRIRESSCMAVNDLLRGRALDDVVEDLPALWETCLRVRDDIKESVRNAADLACKTLSRTSIKICDVAYGKVGEKATSLVLPCLLKHGLLSRVNEVRAIGLNTILKISKNAGPLLKPLIPILVPTLLEAVSGLEPQVMNYLSLQVASNVEVQNKLDSARIAASKMSPMMETVNLCVQYVDDSLLSELIPRLTELIKSGIGVGTKASCSSFVVSLVHQCPRDLAPHAGKLMGAFLHGLSDRNQSVRKSYALALGQLVKVAKDNSVEKLIVRLKSWYLEKEDEASHNGCGLALHAISQQNPDILHRHAALAMPLAFLAMHEQKSTEASGVDGDGSGSLSLWEEVWLEITPGTEAGIRLYLGEIVELLQETVQSQFWTTKAQAAAAMNTVATKLGANLGPPHLSQLMSALLAGLQGRTWTGKESILKALKGVTISCRETILKASKEGVEGQPTVEQVIEALLKECKKETIPYKLEALRSIGEILEVYSIDKFSEVFSILAKVLDKDEIMEVDGDNKEEEIKSELKQEQLECYFTVLGQVWPETQATQDRFDEKICCLLCDSLRSSTWKLQVSILKSCQKYINRLYLLKSRKALDERISSAKMILQKSFISSIPCLGNLKYTVIRTEALSLFNSIVCKLKDIESYDVLSSETWDEIVKALLALSQDSNPELQDKAASLQKLITSRN</sequence>
<comment type="subcellular location">
    <subcellularLocation>
        <location evidence="1">Cytoplasm</location>
    </subcellularLocation>
</comment>
<dbReference type="InterPro" id="IPR011989">
    <property type="entry name" value="ARM-like"/>
</dbReference>
<evidence type="ECO:0000259" key="6">
    <source>
        <dbReference type="Pfam" id="PF13001"/>
    </source>
</evidence>
<dbReference type="PANTHER" id="PTHR23346">
    <property type="entry name" value="TRANSLATIONAL ACTIVATOR GCN1-RELATED"/>
    <property type="match status" value="1"/>
</dbReference>
<evidence type="ECO:0000256" key="2">
    <source>
        <dbReference type="ARBA" id="ARBA00022490"/>
    </source>
</evidence>
<evidence type="ECO:0000256" key="5">
    <source>
        <dbReference type="SAM" id="MobiDB-lite"/>
    </source>
</evidence>
<dbReference type="InterPro" id="IPR055444">
    <property type="entry name" value="ARM_ECM29"/>
</dbReference>
<evidence type="ECO:0000256" key="3">
    <source>
        <dbReference type="ARBA" id="ARBA00022737"/>
    </source>
</evidence>
<dbReference type="InterPro" id="IPR024372">
    <property type="entry name" value="Ecm29_N"/>
</dbReference>
<evidence type="ECO:0000313" key="9">
    <source>
        <dbReference type="EMBL" id="KAK3577596.1"/>
    </source>
</evidence>
<dbReference type="GO" id="GO:0060090">
    <property type="term" value="F:molecular adaptor activity"/>
    <property type="evidence" value="ECO:0007669"/>
    <property type="project" value="InterPro"/>
</dbReference>
<dbReference type="PANTHER" id="PTHR23346:SF19">
    <property type="entry name" value="PROTEASOME ADAPTER AND SCAFFOLD PROTEIN ECM29"/>
    <property type="match status" value="1"/>
</dbReference>
<gene>
    <name evidence="9" type="ORF">CHS0354_026566</name>
</gene>
<dbReference type="SUPFAM" id="SSF48371">
    <property type="entry name" value="ARM repeat"/>
    <property type="match status" value="3"/>
</dbReference>
<dbReference type="Pfam" id="PF23702">
    <property type="entry name" value="ARM_ECM29"/>
    <property type="match status" value="1"/>
</dbReference>
<reference evidence="9" key="2">
    <citation type="journal article" date="2021" name="Genome Biol. Evol.">
        <title>Developing a high-quality reference genome for a parasitic bivalve with doubly uniparental inheritance (Bivalvia: Unionida).</title>
        <authorList>
            <person name="Smith C.H."/>
        </authorList>
    </citation>
    <scope>NUCLEOTIDE SEQUENCE</scope>
    <source>
        <strain evidence="9">CHS0354</strain>
        <tissue evidence="9">Mantle</tissue>
    </source>
</reference>
<dbReference type="Pfam" id="PF24492">
    <property type="entry name" value="HEAT_ECM29"/>
    <property type="match status" value="1"/>
</dbReference>
<name>A0AAE0RQB1_9BIVA</name>
<evidence type="ECO:0000256" key="1">
    <source>
        <dbReference type="ARBA" id="ARBA00004496"/>
    </source>
</evidence>
<evidence type="ECO:0000259" key="7">
    <source>
        <dbReference type="Pfam" id="PF23702"/>
    </source>
</evidence>
<feature type="domain" description="ECM29 ARM-like repeats" evidence="7">
    <location>
        <begin position="596"/>
        <end position="798"/>
    </location>
</feature>
<accession>A0AAE0RQB1</accession>
<dbReference type="Pfam" id="PF13001">
    <property type="entry name" value="ECM29_N"/>
    <property type="match status" value="1"/>
</dbReference>
<keyword evidence="2" id="KW-0963">Cytoplasm</keyword>
<proteinExistence type="predicted"/>